<evidence type="ECO:0000313" key="2">
    <source>
        <dbReference type="Proteomes" id="UP001488838"/>
    </source>
</evidence>
<dbReference type="EMBL" id="JBBHLL010000126">
    <property type="protein sequence ID" value="KAK7814066.1"/>
    <property type="molecule type" value="Genomic_DNA"/>
</dbReference>
<accession>A0AAW0IIW3</accession>
<reference evidence="1 2" key="1">
    <citation type="journal article" date="2023" name="bioRxiv">
        <title>Conserved and derived expression patterns and positive selection on dental genes reveal complex evolutionary context of ever-growing rodent molars.</title>
        <authorList>
            <person name="Calamari Z.T."/>
            <person name="Song A."/>
            <person name="Cohen E."/>
            <person name="Akter M."/>
            <person name="Roy R.D."/>
            <person name="Hallikas O."/>
            <person name="Christensen M.M."/>
            <person name="Li P."/>
            <person name="Marangoni P."/>
            <person name="Jernvall J."/>
            <person name="Klein O.D."/>
        </authorList>
    </citation>
    <scope>NUCLEOTIDE SEQUENCE [LARGE SCALE GENOMIC DNA]</scope>
    <source>
        <strain evidence="1">V071</strain>
    </source>
</reference>
<dbReference type="AlphaFoldDB" id="A0AAW0IIW3"/>
<sequence length="154" mass="17276">MESKDLHSSIKYSQLFHACPWAKEIPYIQLPEAGASSRPGSATSDEVDGALKGYLHYENVRTHPSGLIKTSFQEATVVQNMSVIWLVEELTFEYILLAGVPPFLPFQISCINPPFKGTRHTCEAHPYMQEDMLFCAKCRGCDGGFPRGLSRMIY</sequence>
<organism evidence="1 2">
    <name type="scientific">Myodes glareolus</name>
    <name type="common">Bank vole</name>
    <name type="synonym">Clethrionomys glareolus</name>
    <dbReference type="NCBI Taxonomy" id="447135"/>
    <lineage>
        <taxon>Eukaryota</taxon>
        <taxon>Metazoa</taxon>
        <taxon>Chordata</taxon>
        <taxon>Craniata</taxon>
        <taxon>Vertebrata</taxon>
        <taxon>Euteleostomi</taxon>
        <taxon>Mammalia</taxon>
        <taxon>Eutheria</taxon>
        <taxon>Euarchontoglires</taxon>
        <taxon>Glires</taxon>
        <taxon>Rodentia</taxon>
        <taxon>Myomorpha</taxon>
        <taxon>Muroidea</taxon>
        <taxon>Cricetidae</taxon>
        <taxon>Arvicolinae</taxon>
        <taxon>Myodes</taxon>
    </lineage>
</organism>
<dbReference type="Proteomes" id="UP001488838">
    <property type="component" value="Unassembled WGS sequence"/>
</dbReference>
<keyword evidence="2" id="KW-1185">Reference proteome</keyword>
<name>A0AAW0IIW3_MYOGA</name>
<gene>
    <name evidence="1" type="ORF">U0070_020925</name>
</gene>
<protein>
    <submittedName>
        <fullName evidence="1">Uncharacterized protein</fullName>
    </submittedName>
</protein>
<comment type="caution">
    <text evidence="1">The sequence shown here is derived from an EMBL/GenBank/DDBJ whole genome shotgun (WGS) entry which is preliminary data.</text>
</comment>
<evidence type="ECO:0000313" key="1">
    <source>
        <dbReference type="EMBL" id="KAK7814066.1"/>
    </source>
</evidence>
<proteinExistence type="predicted"/>